<dbReference type="InParanoid" id="F4S3G5"/>
<dbReference type="VEuPathDB" id="FungiDB:MELLADRAFT_67528"/>
<accession>F4S3G5</accession>
<keyword evidence="2" id="KW-1185">Reference proteome</keyword>
<evidence type="ECO:0000313" key="1">
    <source>
        <dbReference type="EMBL" id="EGG00807.1"/>
    </source>
</evidence>
<evidence type="ECO:0000313" key="2">
    <source>
        <dbReference type="Proteomes" id="UP000001072"/>
    </source>
</evidence>
<dbReference type="RefSeq" id="XP_007415881.1">
    <property type="nucleotide sequence ID" value="XM_007415819.1"/>
</dbReference>
<dbReference type="EMBL" id="GL883143">
    <property type="protein sequence ID" value="EGG00807.1"/>
    <property type="molecule type" value="Genomic_DNA"/>
</dbReference>
<dbReference type="KEGG" id="mlr:MELLADRAFT_67528"/>
<organism evidence="2">
    <name type="scientific">Melampsora larici-populina (strain 98AG31 / pathotype 3-4-7)</name>
    <name type="common">Poplar leaf rust fungus</name>
    <dbReference type="NCBI Taxonomy" id="747676"/>
    <lineage>
        <taxon>Eukaryota</taxon>
        <taxon>Fungi</taxon>
        <taxon>Dikarya</taxon>
        <taxon>Basidiomycota</taxon>
        <taxon>Pucciniomycotina</taxon>
        <taxon>Pucciniomycetes</taxon>
        <taxon>Pucciniales</taxon>
        <taxon>Melampsoraceae</taxon>
        <taxon>Melampsora</taxon>
    </lineage>
</organism>
<dbReference type="HOGENOM" id="CLU_704155_0_0_1"/>
<dbReference type="Proteomes" id="UP000001072">
    <property type="component" value="Unassembled WGS sequence"/>
</dbReference>
<name>F4S3G5_MELLP</name>
<gene>
    <name evidence="1" type="ORF">MELLADRAFT_67528</name>
</gene>
<proteinExistence type="predicted"/>
<dbReference type="GeneID" id="18930839"/>
<protein>
    <submittedName>
        <fullName evidence="1">Uncharacterized protein</fullName>
    </submittedName>
</protein>
<sequence>MDLAWILMPNRLRVTRSECTYCESYENPRNFGRGRVDAPLRCYHSQERLTNRLASVSVFEIKGHSKQFKMIENSKDIANRDRSYWSTKKLQGHLERLELFGTYARKLYDDQYFLSMMNSLNLILNGESTDSLPLECDLIGQAVDFFEQTDTNLIQKIWVLGLVQRFQMYHPTIDVLSTGSSDGQRIALSRLGLALSLTQRMNLWDPLITSVTFNSAIWIPTDLKKALKRVDLLHHVGKLNQETNQTSQSIFFKEVYDDLLQASCPFEPKKANSLAERCIEGIKIREEKTVEEESMDYISSHLYTFSKSAKNYIKKSLGSQFDSSKKMIKKHFEDIEHQRVRTLKRNQIQHYLQESPDPFIANLLKPFTDEVPVNLDHYKYILDCFEALKTIKYDLDIHRVHDPSSYSSDRRFVISVLYSESPYITGAGNYLASRFRTGNYLLHIAMSNISLGIC</sequence>
<reference evidence="2" key="1">
    <citation type="journal article" date="2011" name="Proc. Natl. Acad. Sci. U.S.A.">
        <title>Obligate biotrophy features unraveled by the genomic analysis of rust fungi.</title>
        <authorList>
            <person name="Duplessis S."/>
            <person name="Cuomo C.A."/>
            <person name="Lin Y.-C."/>
            <person name="Aerts A."/>
            <person name="Tisserant E."/>
            <person name="Veneault-Fourrey C."/>
            <person name="Joly D.L."/>
            <person name="Hacquard S."/>
            <person name="Amselem J."/>
            <person name="Cantarel B.L."/>
            <person name="Chiu R."/>
            <person name="Coutinho P.M."/>
            <person name="Feau N."/>
            <person name="Field M."/>
            <person name="Frey P."/>
            <person name="Gelhaye E."/>
            <person name="Goldberg J."/>
            <person name="Grabherr M.G."/>
            <person name="Kodira C.D."/>
            <person name="Kohler A."/>
            <person name="Kuees U."/>
            <person name="Lindquist E.A."/>
            <person name="Lucas S.M."/>
            <person name="Mago R."/>
            <person name="Mauceli E."/>
            <person name="Morin E."/>
            <person name="Murat C."/>
            <person name="Pangilinan J.L."/>
            <person name="Park R."/>
            <person name="Pearson M."/>
            <person name="Quesneville H."/>
            <person name="Rouhier N."/>
            <person name="Sakthikumar S."/>
            <person name="Salamov A.A."/>
            <person name="Schmutz J."/>
            <person name="Selles B."/>
            <person name="Shapiro H."/>
            <person name="Tanguay P."/>
            <person name="Tuskan G.A."/>
            <person name="Henrissat B."/>
            <person name="Van de Peer Y."/>
            <person name="Rouze P."/>
            <person name="Ellis J.G."/>
            <person name="Dodds P.N."/>
            <person name="Schein J.E."/>
            <person name="Zhong S."/>
            <person name="Hamelin R.C."/>
            <person name="Grigoriev I.V."/>
            <person name="Szabo L.J."/>
            <person name="Martin F."/>
        </authorList>
    </citation>
    <scope>NUCLEOTIDE SEQUENCE [LARGE SCALE GENOMIC DNA]</scope>
    <source>
        <strain evidence="2">98AG31 / pathotype 3-4-7</strain>
    </source>
</reference>
<dbReference type="AlphaFoldDB" id="F4S3G5"/>